<dbReference type="PROSITE" id="PS00041">
    <property type="entry name" value="HTH_ARAC_FAMILY_1"/>
    <property type="match status" value="1"/>
</dbReference>
<dbReference type="PANTHER" id="PTHR43280">
    <property type="entry name" value="ARAC-FAMILY TRANSCRIPTIONAL REGULATOR"/>
    <property type="match status" value="1"/>
</dbReference>
<reference evidence="5 6" key="1">
    <citation type="submission" date="2016-11" db="EMBL/GenBank/DDBJ databases">
        <authorList>
            <person name="Jaros S."/>
            <person name="Januszkiewicz K."/>
            <person name="Wedrychowicz H."/>
        </authorList>
    </citation>
    <scope>NUCLEOTIDE SEQUENCE [LARGE SCALE GENOMIC DNA]</scope>
    <source>
        <strain evidence="5 6">DSM 21758</strain>
    </source>
</reference>
<keyword evidence="1" id="KW-0805">Transcription regulation</keyword>
<sequence length="249" mass="29008">MLLKPTICETIEKFFSCTHIPIVAIDNNGNLINAIGYNTDSLKLFNNNNIYLKAKDRFSSTNNEFITISILSEINFTACFIDKTKPELGMFILGPYNIKKSNSYNILYKPKTCIPHMITLLRSIFYDTSSKFNLLDIKDVNHSFYVNKAIKYINDNYNKPITLEDVSSFLKINKCYFCTLFKKETKKTFSQFLNEVRIEKSKEMLLQDNMTILDIALSVGFNNQNYYNMTFKKLTKQTPLSFRNMNYTT</sequence>
<evidence type="ECO:0000313" key="6">
    <source>
        <dbReference type="Proteomes" id="UP000184310"/>
    </source>
</evidence>
<dbReference type="OrthoDB" id="1677563at2"/>
<dbReference type="Gene3D" id="1.10.10.60">
    <property type="entry name" value="Homeodomain-like"/>
    <property type="match status" value="2"/>
</dbReference>
<dbReference type="PANTHER" id="PTHR43280:SF28">
    <property type="entry name" value="HTH-TYPE TRANSCRIPTIONAL ACTIVATOR RHAS"/>
    <property type="match status" value="1"/>
</dbReference>
<dbReference type="Pfam" id="PF12833">
    <property type="entry name" value="HTH_18"/>
    <property type="match status" value="1"/>
</dbReference>
<dbReference type="GO" id="GO:0043565">
    <property type="term" value="F:sequence-specific DNA binding"/>
    <property type="evidence" value="ECO:0007669"/>
    <property type="project" value="InterPro"/>
</dbReference>
<gene>
    <name evidence="5" type="ORF">SAMN02745163_04295</name>
</gene>
<dbReference type="GO" id="GO:0003700">
    <property type="term" value="F:DNA-binding transcription factor activity"/>
    <property type="evidence" value="ECO:0007669"/>
    <property type="project" value="InterPro"/>
</dbReference>
<dbReference type="PROSITE" id="PS01124">
    <property type="entry name" value="HTH_ARAC_FAMILY_2"/>
    <property type="match status" value="1"/>
</dbReference>
<dbReference type="SMART" id="SM00342">
    <property type="entry name" value="HTH_ARAC"/>
    <property type="match status" value="1"/>
</dbReference>
<dbReference type="InterPro" id="IPR009057">
    <property type="entry name" value="Homeodomain-like_sf"/>
</dbReference>
<keyword evidence="6" id="KW-1185">Reference proteome</keyword>
<keyword evidence="3" id="KW-0804">Transcription</keyword>
<dbReference type="Proteomes" id="UP000184310">
    <property type="component" value="Unassembled WGS sequence"/>
</dbReference>
<evidence type="ECO:0000313" key="5">
    <source>
        <dbReference type="EMBL" id="SHK70256.1"/>
    </source>
</evidence>
<dbReference type="SUPFAM" id="SSF46689">
    <property type="entry name" value="Homeodomain-like"/>
    <property type="match status" value="2"/>
</dbReference>
<dbReference type="RefSeq" id="WP_072993244.1">
    <property type="nucleotide sequence ID" value="NZ_FQZB01000024.1"/>
</dbReference>
<dbReference type="AlphaFoldDB" id="A0A1M6UM49"/>
<evidence type="ECO:0000256" key="3">
    <source>
        <dbReference type="ARBA" id="ARBA00023163"/>
    </source>
</evidence>
<evidence type="ECO:0000256" key="2">
    <source>
        <dbReference type="ARBA" id="ARBA00023125"/>
    </source>
</evidence>
<dbReference type="STRING" id="1121302.SAMN02745163_04295"/>
<feature type="domain" description="HTH araC/xylS-type" evidence="4">
    <location>
        <begin position="147"/>
        <end position="245"/>
    </location>
</feature>
<evidence type="ECO:0000256" key="1">
    <source>
        <dbReference type="ARBA" id="ARBA00023015"/>
    </source>
</evidence>
<protein>
    <submittedName>
        <fullName evidence="5">AraC-type DNA-binding protein</fullName>
    </submittedName>
</protein>
<dbReference type="InterPro" id="IPR018062">
    <property type="entry name" value="HTH_AraC-typ_CS"/>
</dbReference>
<organism evidence="5 6">
    <name type="scientific">Clostridium cavendishii DSM 21758</name>
    <dbReference type="NCBI Taxonomy" id="1121302"/>
    <lineage>
        <taxon>Bacteria</taxon>
        <taxon>Bacillati</taxon>
        <taxon>Bacillota</taxon>
        <taxon>Clostridia</taxon>
        <taxon>Eubacteriales</taxon>
        <taxon>Clostridiaceae</taxon>
        <taxon>Clostridium</taxon>
    </lineage>
</organism>
<accession>A0A1M6UM49</accession>
<name>A0A1M6UM49_9CLOT</name>
<dbReference type="EMBL" id="FQZB01000024">
    <property type="protein sequence ID" value="SHK70256.1"/>
    <property type="molecule type" value="Genomic_DNA"/>
</dbReference>
<evidence type="ECO:0000259" key="4">
    <source>
        <dbReference type="PROSITE" id="PS01124"/>
    </source>
</evidence>
<dbReference type="InterPro" id="IPR018060">
    <property type="entry name" value="HTH_AraC"/>
</dbReference>
<keyword evidence="2 5" id="KW-0238">DNA-binding</keyword>
<proteinExistence type="predicted"/>